<gene>
    <name evidence="2" type="ORF">VR44_09295</name>
</gene>
<evidence type="ECO:0000256" key="1">
    <source>
        <dbReference type="SAM" id="Phobius"/>
    </source>
</evidence>
<organism evidence="2 3">
    <name type="scientific">Streptomyces katrae</name>
    <dbReference type="NCBI Taxonomy" id="68223"/>
    <lineage>
        <taxon>Bacteria</taxon>
        <taxon>Bacillati</taxon>
        <taxon>Actinomycetota</taxon>
        <taxon>Actinomycetes</taxon>
        <taxon>Kitasatosporales</taxon>
        <taxon>Streptomycetaceae</taxon>
        <taxon>Streptomyces</taxon>
    </lineage>
</organism>
<accession>A0A0F4JNH0</accession>
<dbReference type="AlphaFoldDB" id="A0A0F4JNH0"/>
<keyword evidence="1" id="KW-0472">Membrane</keyword>
<feature type="transmembrane region" description="Helical" evidence="1">
    <location>
        <begin position="62"/>
        <end position="81"/>
    </location>
</feature>
<evidence type="ECO:0000313" key="2">
    <source>
        <dbReference type="EMBL" id="KJY35745.1"/>
    </source>
</evidence>
<keyword evidence="1" id="KW-0812">Transmembrane</keyword>
<protein>
    <submittedName>
        <fullName evidence="2">Uncharacterized protein</fullName>
    </submittedName>
</protein>
<dbReference type="Proteomes" id="UP000033551">
    <property type="component" value="Unassembled WGS sequence"/>
</dbReference>
<dbReference type="PATRIC" id="fig|68223.7.peg.5186"/>
<dbReference type="OrthoDB" id="3528632at2"/>
<reference evidence="2 3" key="1">
    <citation type="submission" date="2015-02" db="EMBL/GenBank/DDBJ databases">
        <authorList>
            <person name="Ju K.-S."/>
            <person name="Doroghazi J.R."/>
            <person name="Metcalf W."/>
        </authorList>
    </citation>
    <scope>NUCLEOTIDE SEQUENCE [LARGE SCALE GENOMIC DNA]</scope>
    <source>
        <strain evidence="2 3">NRRL ISP-5550</strain>
    </source>
</reference>
<dbReference type="Pfam" id="PF19744">
    <property type="entry name" value="DUF6232"/>
    <property type="match status" value="1"/>
</dbReference>
<sequence>MLWVGSAAIPLHNITWVDAFKHRRSRWGVFGRTLLGLTAAFVLLAAYGAGGDLSVLADDGQGVRVIVPAILVISLLVALFTPGKPVLAIEMAGGSRAVVTLPNMEELRQIAGQVVYAINHPDAEFTAVVNQFNSSNTNHFGPVVNMNGGRGNTGIKL</sequence>
<name>A0A0F4JNH0_9ACTN</name>
<evidence type="ECO:0000313" key="3">
    <source>
        <dbReference type="Proteomes" id="UP000033551"/>
    </source>
</evidence>
<proteinExistence type="predicted"/>
<dbReference type="EMBL" id="JZWV01000202">
    <property type="protein sequence ID" value="KJY35745.1"/>
    <property type="molecule type" value="Genomic_DNA"/>
</dbReference>
<keyword evidence="3" id="KW-1185">Reference proteome</keyword>
<dbReference type="InterPro" id="IPR045629">
    <property type="entry name" value="DUF6232"/>
</dbReference>
<keyword evidence="1" id="KW-1133">Transmembrane helix</keyword>
<feature type="transmembrane region" description="Helical" evidence="1">
    <location>
        <begin position="29"/>
        <end position="50"/>
    </location>
</feature>
<comment type="caution">
    <text evidence="2">The sequence shown here is derived from an EMBL/GenBank/DDBJ whole genome shotgun (WGS) entry which is preliminary data.</text>
</comment>